<sequence>MLIKKSLVSLHPLEIGALRLSFAAIVLLPFLAKNIKEVKKKDFLILFISGIVGNVIPYFLYPIAQTKIDSGTSGVLTSLTPFFALIIGVLFYNQKATKNNLIGLTIGFLGTIALILFANNSRGFGSDIFGLFVVLATFLYGINLNLIKHHLNHLKPITIASFSIVSILPITLYLLLDLTPFIDHIEKFEIHRNQFYYVAVLGILSTSIATIIFYNLIKIKDTVFASLVTYLMPIVAVSIGVIDGENINSIQLLGMILIIFGVFISGKKN</sequence>
<feature type="domain" description="EamA" evidence="6">
    <location>
        <begin position="2"/>
        <end position="114"/>
    </location>
</feature>
<feature type="transmembrane region" description="Helical" evidence="5">
    <location>
        <begin position="99"/>
        <end position="118"/>
    </location>
</feature>
<accession>A0A381P333</accession>
<evidence type="ECO:0000256" key="4">
    <source>
        <dbReference type="ARBA" id="ARBA00023136"/>
    </source>
</evidence>
<dbReference type="AlphaFoldDB" id="A0A381P333"/>
<proteinExistence type="predicted"/>
<dbReference type="InterPro" id="IPR050638">
    <property type="entry name" value="AA-Vitamin_Transporters"/>
</dbReference>
<gene>
    <name evidence="7" type="ORF">METZ01_LOCUS13808</name>
</gene>
<dbReference type="PANTHER" id="PTHR32322:SF2">
    <property type="entry name" value="EAMA DOMAIN-CONTAINING PROTEIN"/>
    <property type="match status" value="1"/>
</dbReference>
<dbReference type="InterPro" id="IPR037185">
    <property type="entry name" value="EmrE-like"/>
</dbReference>
<protein>
    <recommendedName>
        <fullName evidence="6">EamA domain-containing protein</fullName>
    </recommendedName>
</protein>
<feature type="transmembrane region" description="Helical" evidence="5">
    <location>
        <begin position="223"/>
        <end position="242"/>
    </location>
</feature>
<feature type="transmembrane region" description="Helical" evidence="5">
    <location>
        <begin position="124"/>
        <end position="142"/>
    </location>
</feature>
<feature type="transmembrane region" description="Helical" evidence="5">
    <location>
        <begin position="195"/>
        <end position="216"/>
    </location>
</feature>
<dbReference type="Pfam" id="PF00892">
    <property type="entry name" value="EamA"/>
    <property type="match status" value="2"/>
</dbReference>
<evidence type="ECO:0000256" key="5">
    <source>
        <dbReference type="SAM" id="Phobius"/>
    </source>
</evidence>
<feature type="transmembrane region" description="Helical" evidence="5">
    <location>
        <begin position="43"/>
        <end position="61"/>
    </location>
</feature>
<organism evidence="7">
    <name type="scientific">marine metagenome</name>
    <dbReference type="NCBI Taxonomy" id="408172"/>
    <lineage>
        <taxon>unclassified sequences</taxon>
        <taxon>metagenomes</taxon>
        <taxon>ecological metagenomes</taxon>
    </lineage>
</organism>
<feature type="transmembrane region" description="Helical" evidence="5">
    <location>
        <begin position="154"/>
        <end position="175"/>
    </location>
</feature>
<dbReference type="GO" id="GO:0016020">
    <property type="term" value="C:membrane"/>
    <property type="evidence" value="ECO:0007669"/>
    <property type="project" value="UniProtKB-SubCell"/>
</dbReference>
<comment type="subcellular location">
    <subcellularLocation>
        <location evidence="1">Membrane</location>
        <topology evidence="1">Multi-pass membrane protein</topology>
    </subcellularLocation>
</comment>
<dbReference type="EMBL" id="UINC01000776">
    <property type="protein sequence ID" value="SUZ60954.1"/>
    <property type="molecule type" value="Genomic_DNA"/>
</dbReference>
<evidence type="ECO:0000259" key="6">
    <source>
        <dbReference type="Pfam" id="PF00892"/>
    </source>
</evidence>
<feature type="transmembrane region" description="Helical" evidence="5">
    <location>
        <begin position="248"/>
        <end position="266"/>
    </location>
</feature>
<feature type="domain" description="EamA" evidence="6">
    <location>
        <begin position="131"/>
        <end position="264"/>
    </location>
</feature>
<evidence type="ECO:0000256" key="2">
    <source>
        <dbReference type="ARBA" id="ARBA00022692"/>
    </source>
</evidence>
<keyword evidence="4 5" id="KW-0472">Membrane</keyword>
<dbReference type="PANTHER" id="PTHR32322">
    <property type="entry name" value="INNER MEMBRANE TRANSPORTER"/>
    <property type="match status" value="1"/>
</dbReference>
<dbReference type="Gene3D" id="1.10.3730.20">
    <property type="match status" value="1"/>
</dbReference>
<keyword evidence="2 5" id="KW-0812">Transmembrane</keyword>
<reference evidence="7" key="1">
    <citation type="submission" date="2018-05" db="EMBL/GenBank/DDBJ databases">
        <authorList>
            <person name="Lanie J.A."/>
            <person name="Ng W.-L."/>
            <person name="Kazmierczak K.M."/>
            <person name="Andrzejewski T.M."/>
            <person name="Davidsen T.M."/>
            <person name="Wayne K.J."/>
            <person name="Tettelin H."/>
            <person name="Glass J.I."/>
            <person name="Rusch D."/>
            <person name="Podicherti R."/>
            <person name="Tsui H.-C.T."/>
            <person name="Winkler M.E."/>
        </authorList>
    </citation>
    <scope>NUCLEOTIDE SEQUENCE</scope>
</reference>
<feature type="transmembrane region" description="Helical" evidence="5">
    <location>
        <begin position="12"/>
        <end position="31"/>
    </location>
</feature>
<evidence type="ECO:0000313" key="7">
    <source>
        <dbReference type="EMBL" id="SUZ60954.1"/>
    </source>
</evidence>
<name>A0A381P333_9ZZZZ</name>
<keyword evidence="3 5" id="KW-1133">Transmembrane helix</keyword>
<evidence type="ECO:0000256" key="3">
    <source>
        <dbReference type="ARBA" id="ARBA00022989"/>
    </source>
</evidence>
<feature type="transmembrane region" description="Helical" evidence="5">
    <location>
        <begin position="73"/>
        <end position="92"/>
    </location>
</feature>
<dbReference type="SUPFAM" id="SSF103481">
    <property type="entry name" value="Multidrug resistance efflux transporter EmrE"/>
    <property type="match status" value="2"/>
</dbReference>
<dbReference type="InterPro" id="IPR000620">
    <property type="entry name" value="EamA_dom"/>
</dbReference>
<evidence type="ECO:0000256" key="1">
    <source>
        <dbReference type="ARBA" id="ARBA00004141"/>
    </source>
</evidence>